<dbReference type="InterPro" id="IPR036714">
    <property type="entry name" value="SDH_sf"/>
</dbReference>
<comment type="similarity">
    <text evidence="1">Belongs to the SdhE FAD assembly factor family.</text>
</comment>
<dbReference type="Proteomes" id="UP000483078">
    <property type="component" value="Unassembled WGS sequence"/>
</dbReference>
<gene>
    <name evidence="4" type="ORF">FH759_07200</name>
</gene>
<dbReference type="AlphaFoldDB" id="A0A7C9M8U4"/>
<dbReference type="Pfam" id="PF03937">
    <property type="entry name" value="Sdh5"/>
    <property type="match status" value="1"/>
</dbReference>
<dbReference type="PANTHER" id="PTHR12469:SF2">
    <property type="entry name" value="SUCCINATE DEHYDROGENASE ASSEMBLY FACTOR 2, MITOCHONDRIAL"/>
    <property type="match status" value="1"/>
</dbReference>
<name>A0A7C9M8U4_9RHOB</name>
<keyword evidence="3" id="KW-0143">Chaperone</keyword>
<evidence type="ECO:0000256" key="1">
    <source>
        <dbReference type="ARBA" id="ARBA00008571"/>
    </source>
</evidence>
<reference evidence="4 5" key="1">
    <citation type="submission" date="2019-06" db="EMBL/GenBank/DDBJ databases">
        <title>Enrichment of Autotrophic Halophilic Microorganisms from Red Sea Brine Pool Using Microbial Electrosynthesis System.</title>
        <authorList>
            <person name="Alqahtani M.F."/>
            <person name="Bajracharya S."/>
            <person name="Katuri K.P."/>
            <person name="Ali M."/>
            <person name="Saikaly P.E."/>
        </authorList>
    </citation>
    <scope>NUCLEOTIDE SEQUENCE [LARGE SCALE GENOMIC DNA]</scope>
    <source>
        <strain evidence="4">MES6</strain>
    </source>
</reference>
<accession>A0A7C9M8U4</accession>
<evidence type="ECO:0000313" key="5">
    <source>
        <dbReference type="Proteomes" id="UP000483078"/>
    </source>
</evidence>
<dbReference type="PANTHER" id="PTHR12469">
    <property type="entry name" value="PROTEIN EMI5 HOMOLOG, MITOCHONDRIAL"/>
    <property type="match status" value="1"/>
</dbReference>
<organism evidence="4 5">
    <name type="scientific">Sediminimonas qiaohouensis</name>
    <dbReference type="NCBI Taxonomy" id="552061"/>
    <lineage>
        <taxon>Bacteria</taxon>
        <taxon>Pseudomonadati</taxon>
        <taxon>Pseudomonadota</taxon>
        <taxon>Alphaproteobacteria</taxon>
        <taxon>Rhodobacterales</taxon>
        <taxon>Roseobacteraceae</taxon>
        <taxon>Sediminimonas</taxon>
    </lineage>
</organism>
<evidence type="ECO:0000256" key="2">
    <source>
        <dbReference type="ARBA" id="ARBA00019418"/>
    </source>
</evidence>
<evidence type="ECO:0000256" key="3">
    <source>
        <dbReference type="ARBA" id="ARBA00023186"/>
    </source>
</evidence>
<dbReference type="SUPFAM" id="SSF109910">
    <property type="entry name" value="YgfY-like"/>
    <property type="match status" value="1"/>
</dbReference>
<comment type="caution">
    <text evidence="4">The sequence shown here is derived from an EMBL/GenBank/DDBJ whole genome shotgun (WGS) entry which is preliminary data.</text>
</comment>
<proteinExistence type="inferred from homology"/>
<sequence>MLRRRSTLRSIVWAGLRKSCERGSRVSEAARDAEAGEPRETRLKRLKMRSMRRGIKEMDIILSRFAAEALGAMDARALDAYEALLEQNDQDLYQWVTGQAAPPGDFDAIVGEIRASVDAGR</sequence>
<protein>
    <recommendedName>
        <fullName evidence="2">FAD assembly factor SdhE</fullName>
    </recommendedName>
</protein>
<dbReference type="Gene3D" id="1.10.150.250">
    <property type="entry name" value="Flavinator of succinate dehydrogenase"/>
    <property type="match status" value="1"/>
</dbReference>
<dbReference type="EMBL" id="VENJ01000008">
    <property type="protein sequence ID" value="MTJ04461.1"/>
    <property type="molecule type" value="Genomic_DNA"/>
</dbReference>
<evidence type="ECO:0000313" key="4">
    <source>
        <dbReference type="EMBL" id="MTJ04461.1"/>
    </source>
</evidence>
<dbReference type="InterPro" id="IPR005631">
    <property type="entry name" value="SDH"/>
</dbReference>
<dbReference type="GO" id="GO:0006099">
    <property type="term" value="P:tricarboxylic acid cycle"/>
    <property type="evidence" value="ECO:0007669"/>
    <property type="project" value="TreeGrafter"/>
</dbReference>